<evidence type="ECO:0000256" key="8">
    <source>
        <dbReference type="ARBA" id="ARBA00022695"/>
    </source>
</evidence>
<dbReference type="SUPFAM" id="SSF57756">
    <property type="entry name" value="Retrovirus zinc finger-like domains"/>
    <property type="match status" value="1"/>
</dbReference>
<dbReference type="InterPro" id="IPR002054">
    <property type="entry name" value="DNA-dir_DNA_pol_X"/>
</dbReference>
<evidence type="ECO:0000256" key="3">
    <source>
        <dbReference type="ARBA" id="ARBA00008323"/>
    </source>
</evidence>
<evidence type="ECO:0000259" key="21">
    <source>
        <dbReference type="PROSITE" id="PS50158"/>
    </source>
</evidence>
<comment type="cofactor">
    <cofactor evidence="1">
        <name>Mn(2+)</name>
        <dbReference type="ChEBI" id="CHEBI:29035"/>
    </cofactor>
</comment>
<evidence type="ECO:0000256" key="10">
    <source>
        <dbReference type="ARBA" id="ARBA00022723"/>
    </source>
</evidence>
<feature type="compositionally biased region" description="Basic and acidic residues" evidence="20">
    <location>
        <begin position="372"/>
        <end position="388"/>
    </location>
</feature>
<dbReference type="Gene3D" id="3.30.460.10">
    <property type="entry name" value="Beta Polymerase, domain 2"/>
    <property type="match status" value="1"/>
</dbReference>
<dbReference type="PRINTS" id="PR00870">
    <property type="entry name" value="DNAPOLXBETA"/>
</dbReference>
<dbReference type="GO" id="GO:0006303">
    <property type="term" value="P:double-strand break repair via nonhomologous end joining"/>
    <property type="evidence" value="ECO:0007669"/>
    <property type="project" value="TreeGrafter"/>
</dbReference>
<dbReference type="InterPro" id="IPR029398">
    <property type="entry name" value="PolB_thumb"/>
</dbReference>
<name>A0A9P6PP31_9FUNG</name>
<dbReference type="EC" id="2.7.7.7" evidence="4"/>
<dbReference type="GO" id="GO:0006260">
    <property type="term" value="P:DNA replication"/>
    <property type="evidence" value="ECO:0007669"/>
    <property type="project" value="UniProtKB-KW"/>
</dbReference>
<gene>
    <name evidence="23" type="ORF">BG011_008774</name>
</gene>
<dbReference type="InterPro" id="IPR027421">
    <property type="entry name" value="DNA_pol_lamdba_lyase_dom_sf"/>
</dbReference>
<evidence type="ECO:0000256" key="11">
    <source>
        <dbReference type="ARBA" id="ARBA00022763"/>
    </source>
</evidence>
<feature type="active site" description="Nucleophile; Schiff-base intermediate with DNA; for 5'-dRP lyase activity" evidence="18">
    <location>
        <position position="583"/>
    </location>
</feature>
<dbReference type="InterPro" id="IPR043519">
    <property type="entry name" value="NT_sf"/>
</dbReference>
<evidence type="ECO:0000256" key="19">
    <source>
        <dbReference type="PROSITE-ProRule" id="PRU00047"/>
    </source>
</evidence>
<dbReference type="Pfam" id="PF10391">
    <property type="entry name" value="DNA_pol_lambd_f"/>
    <property type="match status" value="1"/>
</dbReference>
<evidence type="ECO:0000259" key="22">
    <source>
        <dbReference type="PROSITE" id="PS50172"/>
    </source>
</evidence>
<dbReference type="Gene3D" id="3.40.50.10190">
    <property type="entry name" value="BRCT domain"/>
    <property type="match status" value="1"/>
</dbReference>
<comment type="caution">
    <text evidence="23">The sequence shown here is derived from an EMBL/GenBank/DDBJ whole genome shotgun (WGS) entry which is preliminary data.</text>
</comment>
<keyword evidence="16" id="KW-0539">Nucleus</keyword>
<keyword evidence="11" id="KW-0227">DNA damage</keyword>
<evidence type="ECO:0000256" key="2">
    <source>
        <dbReference type="ARBA" id="ARBA00004123"/>
    </source>
</evidence>
<feature type="domain" description="CCHC-type" evidence="21">
    <location>
        <begin position="461"/>
        <end position="475"/>
    </location>
</feature>
<dbReference type="InterPro" id="IPR028207">
    <property type="entry name" value="DNA_pol_B_palm_palm"/>
</dbReference>
<dbReference type="PROSITE" id="PS50158">
    <property type="entry name" value="ZF_CCHC"/>
    <property type="match status" value="1"/>
</dbReference>
<dbReference type="FunFam" id="1.10.150.20:FF:000010">
    <property type="entry name" value="DNA polymerase lambda"/>
    <property type="match status" value="1"/>
</dbReference>
<proteinExistence type="inferred from homology"/>
<dbReference type="InterPro" id="IPR002008">
    <property type="entry name" value="DNA_pol_X_beta-like"/>
</dbReference>
<dbReference type="InterPro" id="IPR018944">
    <property type="entry name" value="DNA_pol_lambd_fingers_domain"/>
</dbReference>
<feature type="region of interest" description="Disordered" evidence="20">
    <location>
        <begin position="50"/>
        <end position="84"/>
    </location>
</feature>
<dbReference type="PANTHER" id="PTHR11276:SF28">
    <property type="entry name" value="DNA POLYMERASE LAMBDA"/>
    <property type="match status" value="1"/>
</dbReference>
<comment type="similarity">
    <text evidence="3">Belongs to the DNA polymerase type-X family.</text>
</comment>
<dbReference type="Gene3D" id="1.10.150.20">
    <property type="entry name" value="5' to 3' exonuclease, C-terminal subdomain"/>
    <property type="match status" value="1"/>
</dbReference>
<organism evidence="23 24">
    <name type="scientific">Mortierella polycephala</name>
    <dbReference type="NCBI Taxonomy" id="41804"/>
    <lineage>
        <taxon>Eukaryota</taxon>
        <taxon>Fungi</taxon>
        <taxon>Fungi incertae sedis</taxon>
        <taxon>Mucoromycota</taxon>
        <taxon>Mortierellomycotina</taxon>
        <taxon>Mortierellomycetes</taxon>
        <taxon>Mortierellales</taxon>
        <taxon>Mortierellaceae</taxon>
        <taxon>Mortierella</taxon>
    </lineage>
</organism>
<evidence type="ECO:0000256" key="4">
    <source>
        <dbReference type="ARBA" id="ARBA00012417"/>
    </source>
</evidence>
<dbReference type="GO" id="GO:0003677">
    <property type="term" value="F:DNA binding"/>
    <property type="evidence" value="ECO:0007669"/>
    <property type="project" value="UniProtKB-KW"/>
</dbReference>
<keyword evidence="14" id="KW-0234">DNA repair</keyword>
<keyword evidence="6" id="KW-0237">DNA synthesis</keyword>
<dbReference type="PROSITE" id="PS50172">
    <property type="entry name" value="BRCT"/>
    <property type="match status" value="1"/>
</dbReference>
<dbReference type="InterPro" id="IPR019843">
    <property type="entry name" value="DNA_pol-X_BS"/>
</dbReference>
<evidence type="ECO:0000313" key="24">
    <source>
        <dbReference type="Proteomes" id="UP000726737"/>
    </source>
</evidence>
<dbReference type="Pfam" id="PF14792">
    <property type="entry name" value="DNA_pol_B_palm"/>
    <property type="match status" value="1"/>
</dbReference>
<dbReference type="InterPro" id="IPR036420">
    <property type="entry name" value="BRCT_dom_sf"/>
</dbReference>
<dbReference type="Pfam" id="PF14716">
    <property type="entry name" value="HHH_8"/>
    <property type="match status" value="1"/>
</dbReference>
<sequence>MDDTRDSKRLAKRAGISRARGEDAVIVVVDDVAGVPVPLGSSSVEAAADLSHPARSAMASSSNVDVSPPASPSKTASKKCKKEKAGLTSVAAMIGSRRKQPVPNKILAAAPTSSTSSSSSPSTKATAAGIIAHNGMLPSRRTGSVIELTDDDDDEIQVVRHSPVPVTEKPMAFPLIPAKQVLEIPEVQEALETPLRQENLPSKPAKTQVTPKVTKSGPLSDLGVYVIPTGMDSTVFRISRERVVQLDGKWLGPKTKILSTDPRVVQEVPALDQTVTTHIVTALRSIEAVRRFFGIEEIDASSRIAIVSKEWLSYTIMYKKPMDPENYSINRRPMVIPVRKDESLESTPPLSQGLAQQVLASSSTTDATRMGMADDQKRMKSTDTKDDSQSEFEMIVKGIHEGSLHVDEMSDMKDDSDDDSSRPEDGKVVEKNAVQKEGQGQENQDHQADPDLKARLKREGRCFRCQKEGHWMESCSDKDQDDVLLQIISSGKSEGKRRAKILYQCQSPHVAGQKEPLYNKKILEQLTTLMNHYDRIKTKGSKEHFKVINYRKAITSIKALDYEITSKEMALKVDRVGKKMAEKIGECVAFGKIRKLDHLNADKERSRVETLFRSIYGVGSEKASDWYNLGLRTLDDVRKQSDLTKNQIVGLQYYNDLLVRIPRAEVEQIGKVVGDAAKKLHPDIQSQVTGSFRRGKPDCGDIDIVVARPNIDDGDHLYQIMHHILKDLINEGFLVEHLSLPTYTEDMANKPKHFKYMGICKLPGEKQVHRHIDILVVPWIHLGSTLLYFTGNDICNRSMRQLASNRGMRLSDKGLFINVIRNRDRKKVNEGQWVAGRTEREVFEYLGIKYLEPYEREC</sequence>
<evidence type="ECO:0000256" key="13">
    <source>
        <dbReference type="ARBA" id="ARBA00023125"/>
    </source>
</evidence>
<evidence type="ECO:0000256" key="12">
    <source>
        <dbReference type="ARBA" id="ARBA00022932"/>
    </source>
</evidence>
<evidence type="ECO:0000256" key="5">
    <source>
        <dbReference type="ARBA" id="ARBA00016513"/>
    </source>
</evidence>
<keyword evidence="19" id="KW-0862">Zinc</keyword>
<keyword evidence="15" id="KW-0456">Lyase</keyword>
<feature type="region of interest" description="Disordered" evidence="20">
    <location>
        <begin position="342"/>
        <end position="427"/>
    </location>
</feature>
<keyword evidence="13" id="KW-0238">DNA-binding</keyword>
<dbReference type="OrthoDB" id="205514at2759"/>
<dbReference type="Pfam" id="PF14791">
    <property type="entry name" value="DNA_pol_B_thumb"/>
    <property type="match status" value="1"/>
</dbReference>
<dbReference type="AlphaFoldDB" id="A0A9P6PP31"/>
<keyword evidence="9" id="KW-0235">DNA replication</keyword>
<dbReference type="PRINTS" id="PR00869">
    <property type="entry name" value="DNAPOLX"/>
</dbReference>
<keyword evidence="12" id="KW-0239">DNA-directed DNA polymerase</keyword>
<dbReference type="SUPFAM" id="SSF81301">
    <property type="entry name" value="Nucleotidyltransferase"/>
    <property type="match status" value="1"/>
</dbReference>
<evidence type="ECO:0000256" key="16">
    <source>
        <dbReference type="ARBA" id="ARBA00023242"/>
    </source>
</evidence>
<comment type="subcellular location">
    <subcellularLocation>
        <location evidence="2">Nucleus</location>
    </subcellularLocation>
</comment>
<dbReference type="SUPFAM" id="SSF47802">
    <property type="entry name" value="DNA polymerase beta, N-terminal domain-like"/>
    <property type="match status" value="1"/>
</dbReference>
<evidence type="ECO:0000256" key="7">
    <source>
        <dbReference type="ARBA" id="ARBA00022679"/>
    </source>
</evidence>
<dbReference type="PROSITE" id="PS00522">
    <property type="entry name" value="DNA_POLYMERASE_X"/>
    <property type="match status" value="1"/>
</dbReference>
<evidence type="ECO:0000256" key="9">
    <source>
        <dbReference type="ARBA" id="ARBA00022705"/>
    </source>
</evidence>
<dbReference type="SMART" id="SM00483">
    <property type="entry name" value="POLXc"/>
    <property type="match status" value="1"/>
</dbReference>
<evidence type="ECO:0000256" key="6">
    <source>
        <dbReference type="ARBA" id="ARBA00022634"/>
    </source>
</evidence>
<evidence type="ECO:0000256" key="18">
    <source>
        <dbReference type="PIRSR" id="PIRSR622312-50"/>
    </source>
</evidence>
<keyword evidence="24" id="KW-1185">Reference proteome</keyword>
<dbReference type="SUPFAM" id="SSF81585">
    <property type="entry name" value="PsbU/PolX domain-like"/>
    <property type="match status" value="1"/>
</dbReference>
<protein>
    <recommendedName>
        <fullName evidence="5">DNA polymerase lambda</fullName>
        <ecNumber evidence="4">2.7.7.7</ecNumber>
    </recommendedName>
</protein>
<comment type="catalytic activity">
    <reaction evidence="17">
        <text>DNA(n) + a 2'-deoxyribonucleoside 5'-triphosphate = DNA(n+1) + diphosphate</text>
        <dbReference type="Rhea" id="RHEA:22508"/>
        <dbReference type="Rhea" id="RHEA-COMP:17339"/>
        <dbReference type="Rhea" id="RHEA-COMP:17340"/>
        <dbReference type="ChEBI" id="CHEBI:33019"/>
        <dbReference type="ChEBI" id="CHEBI:61560"/>
        <dbReference type="ChEBI" id="CHEBI:173112"/>
        <dbReference type="EC" id="2.7.7.7"/>
    </reaction>
</comment>
<dbReference type="EMBL" id="JAAAJA010000740">
    <property type="protein sequence ID" value="KAG0249976.1"/>
    <property type="molecule type" value="Genomic_DNA"/>
</dbReference>
<evidence type="ECO:0000256" key="15">
    <source>
        <dbReference type="ARBA" id="ARBA00023239"/>
    </source>
</evidence>
<evidence type="ECO:0000256" key="17">
    <source>
        <dbReference type="ARBA" id="ARBA00049244"/>
    </source>
</evidence>
<dbReference type="InterPro" id="IPR036875">
    <property type="entry name" value="Znf_CCHC_sf"/>
</dbReference>
<dbReference type="Gene3D" id="3.30.210.10">
    <property type="entry name" value="DNA polymerase, thumb domain"/>
    <property type="match status" value="1"/>
</dbReference>
<dbReference type="GO" id="GO:0016829">
    <property type="term" value="F:lyase activity"/>
    <property type="evidence" value="ECO:0007669"/>
    <property type="project" value="UniProtKB-KW"/>
</dbReference>
<evidence type="ECO:0000256" key="1">
    <source>
        <dbReference type="ARBA" id="ARBA00001936"/>
    </source>
</evidence>
<keyword evidence="7" id="KW-0808">Transferase</keyword>
<dbReference type="GO" id="GO:0005634">
    <property type="term" value="C:nucleus"/>
    <property type="evidence" value="ECO:0007669"/>
    <property type="project" value="UniProtKB-SubCell"/>
</dbReference>
<dbReference type="GO" id="GO:0008270">
    <property type="term" value="F:zinc ion binding"/>
    <property type="evidence" value="ECO:0007669"/>
    <property type="project" value="UniProtKB-KW"/>
</dbReference>
<keyword evidence="8" id="KW-0548">Nucleotidyltransferase</keyword>
<evidence type="ECO:0000256" key="20">
    <source>
        <dbReference type="SAM" id="MobiDB-lite"/>
    </source>
</evidence>
<dbReference type="InterPro" id="IPR010996">
    <property type="entry name" value="HHH_MUS81"/>
</dbReference>
<keyword evidence="19" id="KW-0863">Zinc-finger</keyword>
<dbReference type="PANTHER" id="PTHR11276">
    <property type="entry name" value="DNA POLYMERASE TYPE-X FAMILY MEMBER"/>
    <property type="match status" value="1"/>
</dbReference>
<evidence type="ECO:0000313" key="23">
    <source>
        <dbReference type="EMBL" id="KAG0249976.1"/>
    </source>
</evidence>
<dbReference type="InterPro" id="IPR001357">
    <property type="entry name" value="BRCT_dom"/>
</dbReference>
<dbReference type="Gene3D" id="1.10.150.110">
    <property type="entry name" value="DNA polymerase beta, N-terminal domain-like"/>
    <property type="match status" value="1"/>
</dbReference>
<accession>A0A9P6PP31</accession>
<reference evidence="23" key="1">
    <citation type="journal article" date="2020" name="Fungal Divers.">
        <title>Resolving the Mortierellaceae phylogeny through synthesis of multi-gene phylogenetics and phylogenomics.</title>
        <authorList>
            <person name="Vandepol N."/>
            <person name="Liber J."/>
            <person name="Desiro A."/>
            <person name="Na H."/>
            <person name="Kennedy M."/>
            <person name="Barry K."/>
            <person name="Grigoriev I.V."/>
            <person name="Miller A.N."/>
            <person name="O'Donnell K."/>
            <person name="Stajich J.E."/>
            <person name="Bonito G."/>
        </authorList>
    </citation>
    <scope>NUCLEOTIDE SEQUENCE</scope>
    <source>
        <strain evidence="23">KOD948</strain>
    </source>
</reference>
<feature type="compositionally biased region" description="Basic and acidic residues" evidence="20">
    <location>
        <begin position="398"/>
        <end position="427"/>
    </location>
</feature>
<dbReference type="GO" id="GO:0003887">
    <property type="term" value="F:DNA-directed DNA polymerase activity"/>
    <property type="evidence" value="ECO:0007669"/>
    <property type="project" value="UniProtKB-KW"/>
</dbReference>
<dbReference type="Proteomes" id="UP000726737">
    <property type="component" value="Unassembled WGS sequence"/>
</dbReference>
<dbReference type="CDD" id="cd00141">
    <property type="entry name" value="NT_POLXc"/>
    <property type="match status" value="1"/>
</dbReference>
<keyword evidence="10" id="KW-0479">Metal-binding</keyword>
<dbReference type="InterPro" id="IPR001878">
    <property type="entry name" value="Znf_CCHC"/>
</dbReference>
<dbReference type="InterPro" id="IPR037160">
    <property type="entry name" value="DNA_Pol_thumb_sf"/>
</dbReference>
<feature type="domain" description="BRCT" evidence="22">
    <location>
        <begin position="263"/>
        <end position="329"/>
    </location>
</feature>
<evidence type="ECO:0000256" key="14">
    <source>
        <dbReference type="ARBA" id="ARBA00023204"/>
    </source>
</evidence>
<feature type="compositionally biased region" description="Polar residues" evidence="20">
    <location>
        <begin position="345"/>
        <end position="367"/>
    </location>
</feature>
<dbReference type="InterPro" id="IPR022312">
    <property type="entry name" value="DNA_pol_X"/>
</dbReference>